<feature type="non-terminal residue" evidence="1">
    <location>
        <position position="30"/>
    </location>
</feature>
<gene>
    <name evidence="1" type="ORF">NCTC10124_00771</name>
</gene>
<dbReference type="InterPro" id="IPR013785">
    <property type="entry name" value="Aldolase_TIM"/>
</dbReference>
<protein>
    <submittedName>
        <fullName evidence="1">Fructose-bisphosphate aldolase</fullName>
    </submittedName>
</protein>
<reference evidence="2" key="1">
    <citation type="submission" date="2018-06" db="EMBL/GenBank/DDBJ databases">
        <authorList>
            <consortium name="Pathogen Informatics"/>
        </authorList>
    </citation>
    <scope>NUCLEOTIDE SEQUENCE [LARGE SCALE GENOMIC DNA]</scope>
    <source>
        <strain evidence="2">NCTC10124</strain>
    </source>
</reference>
<organism evidence="1 2">
    <name type="scientific">Mycoplasmopsis synoviae</name>
    <name type="common">Mycoplasma synoviae</name>
    <dbReference type="NCBI Taxonomy" id="2109"/>
    <lineage>
        <taxon>Bacteria</taxon>
        <taxon>Bacillati</taxon>
        <taxon>Mycoplasmatota</taxon>
        <taxon>Mycoplasmoidales</taxon>
        <taxon>Metamycoplasmataceae</taxon>
        <taxon>Mycoplasmopsis</taxon>
    </lineage>
</organism>
<name>A0A3B0PU66_MYCSY</name>
<sequence length="30" mass="3495">MPLTNAKEMLIKAKEGRYAVPHININNLEW</sequence>
<dbReference type="SUPFAM" id="SSF51569">
    <property type="entry name" value="Aldolase"/>
    <property type="match status" value="1"/>
</dbReference>
<proteinExistence type="predicted"/>
<dbReference type="AlphaFoldDB" id="A0A3B0PU66"/>
<dbReference type="EMBL" id="LS991953">
    <property type="protein sequence ID" value="SYV93043.1"/>
    <property type="molecule type" value="Genomic_DNA"/>
</dbReference>
<dbReference type="Gene3D" id="3.20.20.70">
    <property type="entry name" value="Aldolase class I"/>
    <property type="match status" value="1"/>
</dbReference>
<evidence type="ECO:0000313" key="2">
    <source>
        <dbReference type="Proteomes" id="UP000259328"/>
    </source>
</evidence>
<dbReference type="Proteomes" id="UP000259328">
    <property type="component" value="Chromosome"/>
</dbReference>
<accession>A0A3B0PU66</accession>
<evidence type="ECO:0000313" key="1">
    <source>
        <dbReference type="EMBL" id="SYV93043.1"/>
    </source>
</evidence>